<dbReference type="InterPro" id="IPR011009">
    <property type="entry name" value="Kinase-like_dom_sf"/>
</dbReference>
<dbReference type="EMBL" id="JASPKY010000385">
    <property type="protein sequence ID" value="KAK9702704.1"/>
    <property type="molecule type" value="Genomic_DNA"/>
</dbReference>
<proteinExistence type="predicted"/>
<evidence type="ECO:0000313" key="2">
    <source>
        <dbReference type="EMBL" id="KAK9702704.1"/>
    </source>
</evidence>
<dbReference type="Proteomes" id="UP001458880">
    <property type="component" value="Unassembled WGS sequence"/>
</dbReference>
<reference evidence="2 3" key="1">
    <citation type="journal article" date="2024" name="BMC Genomics">
        <title>De novo assembly and annotation of Popillia japonica's genome with initial clues to its potential as an invasive pest.</title>
        <authorList>
            <person name="Cucini C."/>
            <person name="Boschi S."/>
            <person name="Funari R."/>
            <person name="Cardaioli E."/>
            <person name="Iannotti N."/>
            <person name="Marturano G."/>
            <person name="Paoli F."/>
            <person name="Bruttini M."/>
            <person name="Carapelli A."/>
            <person name="Frati F."/>
            <person name="Nardi F."/>
        </authorList>
    </citation>
    <scope>NUCLEOTIDE SEQUENCE [LARGE SCALE GENOMIC DNA]</scope>
    <source>
        <strain evidence="2">DMR45628</strain>
    </source>
</reference>
<dbReference type="AlphaFoldDB" id="A0AAW1JH91"/>
<keyword evidence="2" id="KW-0418">Kinase</keyword>
<dbReference type="Gene3D" id="3.90.1200.10">
    <property type="match status" value="1"/>
</dbReference>
<sequence>MSQKIKLLGDIIAPHLQNNQKITSYDFDNLLAVGENYGSVMLQVAVKLQNHNGDEETIYCVGKTVPPSEMLWNLFNTKVTFKKEIAIYKIIVPEINKYGEERGVDNLITFTAKCFGARISLDPKSEEVDHDAVILLENLKTQNYIVCDRFNGFDEECSKLLLSDLATMHASVIGYKRAQPKDFETKILPFLKKAYAFNITESFADDFAAAIQNACAKNPDCIPHLSKIAKALREINYYNENPVKGKDIFATLTHNDYWVNNTLLKFENGKPVANKMVDFQIIEYSSLAHDVIFFLYSSVNMNVLECKLDELIRFYYDKFIETLRKLGHPTNDYSFELMLEEFAIIAKYGQFSHLLYMFVPICMLKGKIKSLSKFDLNDFIFEESSMHENYFRRMQFTLIDFSRRDWI</sequence>
<comment type="caution">
    <text evidence="2">The sequence shown here is derived from an EMBL/GenBank/DDBJ whole genome shotgun (WGS) entry which is preliminary data.</text>
</comment>
<keyword evidence="3" id="KW-1185">Reference proteome</keyword>
<dbReference type="SMART" id="SM00587">
    <property type="entry name" value="CHK"/>
    <property type="match status" value="1"/>
</dbReference>
<dbReference type="Pfam" id="PF02958">
    <property type="entry name" value="EcKL"/>
    <property type="match status" value="1"/>
</dbReference>
<keyword evidence="2" id="KW-0808">Transferase</keyword>
<protein>
    <submittedName>
        <fullName evidence="2">Ecdysteroid kinase-like family</fullName>
    </submittedName>
</protein>
<dbReference type="GO" id="GO:0016301">
    <property type="term" value="F:kinase activity"/>
    <property type="evidence" value="ECO:0007669"/>
    <property type="project" value="UniProtKB-KW"/>
</dbReference>
<evidence type="ECO:0000313" key="3">
    <source>
        <dbReference type="Proteomes" id="UP001458880"/>
    </source>
</evidence>
<dbReference type="SUPFAM" id="SSF56112">
    <property type="entry name" value="Protein kinase-like (PK-like)"/>
    <property type="match status" value="1"/>
</dbReference>
<evidence type="ECO:0000259" key="1">
    <source>
        <dbReference type="SMART" id="SM00587"/>
    </source>
</evidence>
<dbReference type="InterPro" id="IPR015897">
    <property type="entry name" value="CHK_kinase-like"/>
</dbReference>
<dbReference type="InterPro" id="IPR004119">
    <property type="entry name" value="EcKL"/>
</dbReference>
<organism evidence="2 3">
    <name type="scientific">Popillia japonica</name>
    <name type="common">Japanese beetle</name>
    <dbReference type="NCBI Taxonomy" id="7064"/>
    <lineage>
        <taxon>Eukaryota</taxon>
        <taxon>Metazoa</taxon>
        <taxon>Ecdysozoa</taxon>
        <taxon>Arthropoda</taxon>
        <taxon>Hexapoda</taxon>
        <taxon>Insecta</taxon>
        <taxon>Pterygota</taxon>
        <taxon>Neoptera</taxon>
        <taxon>Endopterygota</taxon>
        <taxon>Coleoptera</taxon>
        <taxon>Polyphaga</taxon>
        <taxon>Scarabaeiformia</taxon>
        <taxon>Scarabaeidae</taxon>
        <taxon>Rutelinae</taxon>
        <taxon>Popillia</taxon>
    </lineage>
</organism>
<name>A0AAW1JH91_POPJA</name>
<dbReference type="PANTHER" id="PTHR11012:SF55">
    <property type="entry name" value="BHLH DOMAIN-CONTAINING PROTEIN"/>
    <property type="match status" value="1"/>
</dbReference>
<dbReference type="PANTHER" id="PTHR11012">
    <property type="entry name" value="PROTEIN KINASE-LIKE DOMAIN-CONTAINING"/>
    <property type="match status" value="1"/>
</dbReference>
<feature type="domain" description="CHK kinase-like" evidence="1">
    <location>
        <begin position="134"/>
        <end position="325"/>
    </location>
</feature>
<accession>A0AAW1JH91</accession>
<gene>
    <name evidence="2" type="ORF">QE152_g29762</name>
</gene>